<feature type="chain" id="PRO_5045102324" description="Chitosanase" evidence="3">
    <location>
        <begin position="34"/>
        <end position="291"/>
    </location>
</feature>
<dbReference type="InterPro" id="IPR023099">
    <property type="entry name" value="Glyco_hydro_46_N"/>
</dbReference>
<dbReference type="InterPro" id="IPR000400">
    <property type="entry name" value="Glyco_hydro_46"/>
</dbReference>
<accession>A0ABV9G2W2</accession>
<feature type="compositionally biased region" description="Low complexity" evidence="2">
    <location>
        <begin position="43"/>
        <end position="56"/>
    </location>
</feature>
<dbReference type="CDD" id="cd00978">
    <property type="entry name" value="chitosanase_GH46"/>
    <property type="match status" value="1"/>
</dbReference>
<evidence type="ECO:0000313" key="4">
    <source>
        <dbReference type="EMBL" id="MFC4608673.1"/>
    </source>
</evidence>
<keyword evidence="1" id="KW-0378">Hydrolase</keyword>
<comment type="subcellular location">
    <subcellularLocation>
        <location evidence="1">Secreted</location>
    </subcellularLocation>
</comment>
<proteinExistence type="inferred from homology"/>
<dbReference type="SUPFAM" id="SSF53955">
    <property type="entry name" value="Lysozyme-like"/>
    <property type="match status" value="1"/>
</dbReference>
<dbReference type="PROSITE" id="PS60000">
    <property type="entry name" value="CHITOSANASE_46_80"/>
    <property type="match status" value="1"/>
</dbReference>
<feature type="signal peptide" evidence="3">
    <location>
        <begin position="1"/>
        <end position="33"/>
    </location>
</feature>
<protein>
    <recommendedName>
        <fullName evidence="1">Chitosanase</fullName>
        <ecNumber evidence="1">3.2.1.132</ecNumber>
    </recommendedName>
</protein>
<dbReference type="Pfam" id="PF01374">
    <property type="entry name" value="Glyco_hydro_46"/>
    <property type="match status" value="1"/>
</dbReference>
<evidence type="ECO:0000256" key="1">
    <source>
        <dbReference type="PIRNR" id="PIRNR036551"/>
    </source>
</evidence>
<evidence type="ECO:0000313" key="5">
    <source>
        <dbReference type="Proteomes" id="UP001595993"/>
    </source>
</evidence>
<reference evidence="5" key="1">
    <citation type="journal article" date="2019" name="Int. J. Syst. Evol. Microbiol.">
        <title>The Global Catalogue of Microorganisms (GCM) 10K type strain sequencing project: providing services to taxonomists for standard genome sequencing and annotation.</title>
        <authorList>
            <consortium name="The Broad Institute Genomics Platform"/>
            <consortium name="The Broad Institute Genome Sequencing Center for Infectious Disease"/>
            <person name="Wu L."/>
            <person name="Ma J."/>
        </authorList>
    </citation>
    <scope>NUCLEOTIDE SEQUENCE [LARGE SCALE GENOMIC DNA]</scope>
    <source>
        <strain evidence="5">CGMCC 4.7139</strain>
    </source>
</reference>
<keyword evidence="1" id="KW-0326">Glycosidase</keyword>
<dbReference type="EMBL" id="JBHSFE010000010">
    <property type="protein sequence ID" value="MFC4608673.1"/>
    <property type="molecule type" value="Genomic_DNA"/>
</dbReference>
<feature type="region of interest" description="Disordered" evidence="2">
    <location>
        <begin position="38"/>
        <end position="59"/>
    </location>
</feature>
<keyword evidence="1" id="KW-0964">Secreted</keyword>
<gene>
    <name evidence="4" type="ORF">ACFO9E_12695</name>
</gene>
<dbReference type="RefSeq" id="WP_308312874.1">
    <property type="nucleotide sequence ID" value="NZ_JBHSFE010000010.1"/>
</dbReference>
<dbReference type="InterPro" id="IPR023346">
    <property type="entry name" value="Lysozyme-like_dom_sf"/>
</dbReference>
<comment type="similarity">
    <text evidence="1">Belongs to the glycosyl hydrolase 46 family.</text>
</comment>
<evidence type="ECO:0000256" key="2">
    <source>
        <dbReference type="SAM" id="MobiDB-lite"/>
    </source>
</evidence>
<dbReference type="Gene3D" id="1.20.141.10">
    <property type="entry name" value="Chitosanase, subunit A, domain 1"/>
    <property type="match status" value="1"/>
</dbReference>
<dbReference type="Proteomes" id="UP001595993">
    <property type="component" value="Unassembled WGS sequence"/>
</dbReference>
<dbReference type="PIRSF" id="PIRSF036551">
    <property type="entry name" value="Chitosanase"/>
    <property type="match status" value="1"/>
</dbReference>
<organism evidence="4 5">
    <name type="scientific">Streptomyces maoxianensis</name>
    <dbReference type="NCBI Taxonomy" id="1459942"/>
    <lineage>
        <taxon>Bacteria</taxon>
        <taxon>Bacillati</taxon>
        <taxon>Actinomycetota</taxon>
        <taxon>Actinomycetes</taxon>
        <taxon>Kitasatosporales</taxon>
        <taxon>Streptomycetaceae</taxon>
        <taxon>Streptomyces</taxon>
    </lineage>
</organism>
<sequence length="291" mass="31554">MPTPHARTTRPLKFLPRVLLGVTLVAVPATAFATTASEPAGQAPAAAAPAAPAPAATGLDDPAKKEIAMKLVSSAENSSLDWKAQYQYIEDIGDGRGYTAGIIGFCSGTGDMLDLVELYTQRKPGNVLAKYLPALRNVDGSDSHAGLDPNFTKDWKKAAQDAEFKKAQNDERDRVYFNPAVKRGKSDGIGVLGQFIYYDAIVMHGDGGDSTSFSSIRKKALAKAKPPAQGGDEKTYLNAFLDARVWAMKQEEAHEDTSRVDTAQRVFVKKNNFNLNTPLDWKVYGESFHID</sequence>
<comment type="caution">
    <text evidence="4">The sequence shown here is derived from an EMBL/GenBank/DDBJ whole genome shotgun (WGS) entry which is preliminary data.</text>
</comment>
<evidence type="ECO:0000256" key="3">
    <source>
        <dbReference type="SAM" id="SignalP"/>
    </source>
</evidence>
<keyword evidence="3" id="KW-0732">Signal</keyword>
<comment type="function">
    <text evidence="1">Aids in the defense against invading fungal pathogens by degrading their cell wall chitosan.</text>
</comment>
<comment type="catalytic activity">
    <reaction evidence="1">
        <text>Endohydrolysis of beta-(1-&gt;4)-linkages between D-glucosamine residues in a partly acetylated chitosan.</text>
        <dbReference type="EC" id="3.2.1.132"/>
    </reaction>
</comment>
<dbReference type="EC" id="3.2.1.132" evidence="1"/>
<name>A0ABV9G2W2_9ACTN</name>
<dbReference type="Gene3D" id="3.30.386.10">
    <property type="entry name" value="Chitosanase, subunit A, domain 2"/>
    <property type="match status" value="1"/>
</dbReference>
<keyword evidence="5" id="KW-1185">Reference proteome</keyword>